<reference evidence="2 3" key="1">
    <citation type="submission" date="2024-07" db="EMBL/GenBank/DDBJ databases">
        <title>Section-level genome sequencing and comparative genomics of Aspergillus sections Usti and Cavernicolus.</title>
        <authorList>
            <consortium name="Lawrence Berkeley National Laboratory"/>
            <person name="Nybo J.L."/>
            <person name="Vesth T.C."/>
            <person name="Theobald S."/>
            <person name="Frisvad J.C."/>
            <person name="Larsen T.O."/>
            <person name="Kjaerboelling I."/>
            <person name="Rothschild-Mancinelli K."/>
            <person name="Lyhne E.K."/>
            <person name="Kogle M.E."/>
            <person name="Barry K."/>
            <person name="Clum A."/>
            <person name="Na H."/>
            <person name="Ledsgaard L."/>
            <person name="Lin J."/>
            <person name="Lipzen A."/>
            <person name="Kuo A."/>
            <person name="Riley R."/>
            <person name="Mondo S."/>
            <person name="Labutti K."/>
            <person name="Haridas S."/>
            <person name="Pangalinan J."/>
            <person name="Salamov A.A."/>
            <person name="Simmons B.A."/>
            <person name="Magnuson J.K."/>
            <person name="Chen J."/>
            <person name="Drula E."/>
            <person name="Henrissat B."/>
            <person name="Wiebenga A."/>
            <person name="Lubbers R.J."/>
            <person name="Gomes A.C."/>
            <person name="Makela M.R."/>
            <person name="Stajich J."/>
            <person name="Grigoriev I.V."/>
            <person name="Mortensen U.H."/>
            <person name="De Vries R.P."/>
            <person name="Baker S.E."/>
            <person name="Andersen M.R."/>
        </authorList>
    </citation>
    <scope>NUCLEOTIDE SEQUENCE [LARGE SCALE GENOMIC DNA]</scope>
    <source>
        <strain evidence="2 3">CBS 588.65</strain>
    </source>
</reference>
<dbReference type="SUPFAM" id="SSF48452">
    <property type="entry name" value="TPR-like"/>
    <property type="match status" value="1"/>
</dbReference>
<dbReference type="InterPro" id="IPR011990">
    <property type="entry name" value="TPR-like_helical_dom_sf"/>
</dbReference>
<evidence type="ECO:0008006" key="4">
    <source>
        <dbReference type="Google" id="ProtNLM"/>
    </source>
</evidence>
<protein>
    <recommendedName>
        <fullName evidence="4">Kinesin light chain</fullName>
    </recommendedName>
</protein>
<feature type="region of interest" description="Disordered" evidence="1">
    <location>
        <begin position="1"/>
        <end position="23"/>
    </location>
</feature>
<keyword evidence="3" id="KW-1185">Reference proteome</keyword>
<organism evidence="2 3">
    <name type="scientific">Aspergillus granulosus</name>
    <dbReference type="NCBI Taxonomy" id="176169"/>
    <lineage>
        <taxon>Eukaryota</taxon>
        <taxon>Fungi</taxon>
        <taxon>Dikarya</taxon>
        <taxon>Ascomycota</taxon>
        <taxon>Pezizomycotina</taxon>
        <taxon>Eurotiomycetes</taxon>
        <taxon>Eurotiomycetidae</taxon>
        <taxon>Eurotiales</taxon>
        <taxon>Aspergillaceae</taxon>
        <taxon>Aspergillus</taxon>
        <taxon>Aspergillus subgen. Nidulantes</taxon>
    </lineage>
</organism>
<dbReference type="Gene3D" id="1.25.40.10">
    <property type="entry name" value="Tetratricopeptide repeat domain"/>
    <property type="match status" value="1"/>
</dbReference>
<gene>
    <name evidence="2" type="ORF">BJX63DRAFT_438455</name>
</gene>
<comment type="caution">
    <text evidence="2">The sequence shown here is derived from an EMBL/GenBank/DDBJ whole genome shotgun (WGS) entry which is preliminary data.</text>
</comment>
<dbReference type="InterPro" id="IPR053137">
    <property type="entry name" value="NLR-like"/>
</dbReference>
<sequence length="170" mass="18757">MHRRALQDREKVLGPEHPDTLTSVSNLGSVLAQQGKYEEAEAMHRRDLAGSEKVLGLEHPDTLTSMHSLASTLKQLGKVSDALSLLKKCADLRNQVLGPHHPHAIASTNALRAWETTPSPSSEIQQPHALSDTLPPNLTSVHTPGDDHDTSTSKPVGRKRRVLMHIFRRR</sequence>
<evidence type="ECO:0000313" key="2">
    <source>
        <dbReference type="EMBL" id="KAL2801825.1"/>
    </source>
</evidence>
<evidence type="ECO:0000256" key="1">
    <source>
        <dbReference type="SAM" id="MobiDB-lite"/>
    </source>
</evidence>
<accession>A0ABR4GTM7</accession>
<dbReference type="Pfam" id="PF13424">
    <property type="entry name" value="TPR_12"/>
    <property type="match status" value="1"/>
</dbReference>
<dbReference type="EMBL" id="JBFXLT010000239">
    <property type="protein sequence ID" value="KAL2801825.1"/>
    <property type="molecule type" value="Genomic_DNA"/>
</dbReference>
<dbReference type="Pfam" id="PF13374">
    <property type="entry name" value="TPR_10"/>
    <property type="match status" value="1"/>
</dbReference>
<feature type="compositionally biased region" description="Polar residues" evidence="1">
    <location>
        <begin position="114"/>
        <end position="125"/>
    </location>
</feature>
<name>A0ABR4GTM7_9EURO</name>
<dbReference type="PANTHER" id="PTHR46082">
    <property type="entry name" value="ATP/GTP-BINDING PROTEIN-RELATED"/>
    <property type="match status" value="1"/>
</dbReference>
<evidence type="ECO:0000313" key="3">
    <source>
        <dbReference type="Proteomes" id="UP001610334"/>
    </source>
</evidence>
<dbReference type="Proteomes" id="UP001610334">
    <property type="component" value="Unassembled WGS sequence"/>
</dbReference>
<proteinExistence type="predicted"/>
<dbReference type="PANTHER" id="PTHR46082:SF6">
    <property type="entry name" value="AAA+ ATPASE DOMAIN-CONTAINING PROTEIN-RELATED"/>
    <property type="match status" value="1"/>
</dbReference>
<feature type="region of interest" description="Disordered" evidence="1">
    <location>
        <begin position="114"/>
        <end position="160"/>
    </location>
</feature>
<feature type="compositionally biased region" description="Basic and acidic residues" evidence="1">
    <location>
        <begin position="1"/>
        <end position="19"/>
    </location>
</feature>